<dbReference type="InterPro" id="IPR051450">
    <property type="entry name" value="Gfo/Idh/MocA_Oxidoreductases"/>
</dbReference>
<reference evidence="4 5" key="1">
    <citation type="journal article" date="2021" name="Int. J. Syst. Evol. Microbiol.">
        <title>Reticulibacter mediterranei gen. nov., sp. nov., within the new family Reticulibacteraceae fam. nov., and Ktedonospora formicarum gen. nov., sp. nov., Ktedonobacter robiniae sp. nov., Dictyobacter formicarum sp. nov. and Dictyobacter arantiisoli sp. nov., belonging to the class Ktedonobacteria.</title>
        <authorList>
            <person name="Yabe S."/>
            <person name="Zheng Y."/>
            <person name="Wang C.M."/>
            <person name="Sakai Y."/>
            <person name="Abe K."/>
            <person name="Yokota A."/>
            <person name="Donadio S."/>
            <person name="Cavaletti L."/>
            <person name="Monciardini P."/>
        </authorList>
    </citation>
    <scope>NUCLEOTIDE SEQUENCE [LARGE SCALE GENOMIC DNA]</scope>
    <source>
        <strain evidence="4 5">SOSP1-9</strain>
    </source>
</reference>
<dbReference type="Proteomes" id="UP000635565">
    <property type="component" value="Unassembled WGS sequence"/>
</dbReference>
<evidence type="ECO:0000313" key="5">
    <source>
        <dbReference type="Proteomes" id="UP000635565"/>
    </source>
</evidence>
<name>A0ABQ3VM55_9CHLR</name>
<dbReference type="PANTHER" id="PTHR43377">
    <property type="entry name" value="BILIVERDIN REDUCTASE A"/>
    <property type="match status" value="1"/>
</dbReference>
<dbReference type="SUPFAM" id="SSF55347">
    <property type="entry name" value="Glyceraldehyde-3-phosphate dehydrogenase-like, C-terminal domain"/>
    <property type="match status" value="1"/>
</dbReference>
<feature type="domain" description="Gfo/Idh/MocA-like oxidoreductase N-terminal" evidence="2">
    <location>
        <begin position="9"/>
        <end position="111"/>
    </location>
</feature>
<dbReference type="Pfam" id="PF01408">
    <property type="entry name" value="GFO_IDH_MocA"/>
    <property type="match status" value="1"/>
</dbReference>
<evidence type="ECO:0000259" key="3">
    <source>
        <dbReference type="Pfam" id="PF02894"/>
    </source>
</evidence>
<comment type="similarity">
    <text evidence="1">Belongs to the Gfo/Idh/MocA family.</text>
</comment>
<dbReference type="Gene3D" id="3.30.360.10">
    <property type="entry name" value="Dihydrodipicolinate Reductase, domain 2"/>
    <property type="match status" value="1"/>
</dbReference>
<dbReference type="SUPFAM" id="SSF51735">
    <property type="entry name" value="NAD(P)-binding Rossmann-fold domains"/>
    <property type="match status" value="1"/>
</dbReference>
<proteinExistence type="inferred from homology"/>
<keyword evidence="5" id="KW-1185">Reference proteome</keyword>
<dbReference type="Pfam" id="PF02894">
    <property type="entry name" value="GFO_IDH_MocA_C"/>
    <property type="match status" value="1"/>
</dbReference>
<sequence length="404" mass="45081">MDCYARYALKFPHEVEFVAVADAKPERRKKFQRQHGLADSACYSDWRDLLAQPDVADAVLVCTQDKMHYEPAMAALQAGYHVLLEKPMSPDPRECLEMGECAKEQGRIFSICHVLRYTNFFTTIKQLLEQGEIGQLISIQHNENVAHWHYAHSYVRGNWRNSQLSSPMILAKSCHDMDILLWLAGADCVNISSFGTLTHFKAANAPEGAPERCLDGCPVADTCLYYAPRHYLTENASWPASIISDDHSMEARYQALLEGPYGRCVYHCDNNVVDHQVVNLEFANEVTAVFTMCAFTEKCERTIKLMGTMGEIRGAMEKGEIEVLDFATKASKVITLASGEGVTGHGGGDFGLMRDFVRLVQQDGVQVGRTSADVAVQSHLMAFAAEEARLSKQVISLEAFRQNL</sequence>
<comment type="caution">
    <text evidence="4">The sequence shown here is derived from an EMBL/GenBank/DDBJ whole genome shotgun (WGS) entry which is preliminary data.</text>
</comment>
<accession>A0ABQ3VM55</accession>
<evidence type="ECO:0000259" key="2">
    <source>
        <dbReference type="Pfam" id="PF01408"/>
    </source>
</evidence>
<dbReference type="InterPro" id="IPR036291">
    <property type="entry name" value="NAD(P)-bd_dom_sf"/>
</dbReference>
<evidence type="ECO:0000313" key="4">
    <source>
        <dbReference type="EMBL" id="GHO87305.1"/>
    </source>
</evidence>
<dbReference type="EMBL" id="BNJJ01000016">
    <property type="protein sequence ID" value="GHO87305.1"/>
    <property type="molecule type" value="Genomic_DNA"/>
</dbReference>
<dbReference type="PANTHER" id="PTHR43377:SF2">
    <property type="entry name" value="BINDING ROSSMANN FOLD OXIDOREDUCTASE, PUTATIVE (AFU_ORTHOLOGUE AFUA_4G00560)-RELATED"/>
    <property type="match status" value="1"/>
</dbReference>
<feature type="domain" description="Gfo/Idh/MocA-like oxidoreductase C-terminal" evidence="3">
    <location>
        <begin position="125"/>
        <end position="320"/>
    </location>
</feature>
<organism evidence="4 5">
    <name type="scientific">Dictyobacter formicarum</name>
    <dbReference type="NCBI Taxonomy" id="2778368"/>
    <lineage>
        <taxon>Bacteria</taxon>
        <taxon>Bacillati</taxon>
        <taxon>Chloroflexota</taxon>
        <taxon>Ktedonobacteria</taxon>
        <taxon>Ktedonobacterales</taxon>
        <taxon>Dictyobacteraceae</taxon>
        <taxon>Dictyobacter</taxon>
    </lineage>
</organism>
<dbReference type="InterPro" id="IPR000683">
    <property type="entry name" value="Gfo/Idh/MocA-like_OxRdtase_N"/>
</dbReference>
<gene>
    <name evidence="4" type="ORF">KSZ_53110</name>
</gene>
<evidence type="ECO:0000256" key="1">
    <source>
        <dbReference type="ARBA" id="ARBA00010928"/>
    </source>
</evidence>
<dbReference type="InterPro" id="IPR004104">
    <property type="entry name" value="Gfo/Idh/MocA-like_OxRdtase_C"/>
</dbReference>
<protein>
    <submittedName>
        <fullName evidence="4">Oxidoreductase</fullName>
    </submittedName>
</protein>
<dbReference type="Gene3D" id="3.40.50.720">
    <property type="entry name" value="NAD(P)-binding Rossmann-like Domain"/>
    <property type="match status" value="1"/>
</dbReference>